<dbReference type="AlphaFoldDB" id="A0A2U0HS73"/>
<organism evidence="1 2">
    <name type="scientific">Marixanthomonas spongiae</name>
    <dbReference type="NCBI Taxonomy" id="2174845"/>
    <lineage>
        <taxon>Bacteria</taxon>
        <taxon>Pseudomonadati</taxon>
        <taxon>Bacteroidota</taxon>
        <taxon>Flavobacteriia</taxon>
        <taxon>Flavobacteriales</taxon>
        <taxon>Flavobacteriaceae</taxon>
        <taxon>Marixanthomonas</taxon>
    </lineage>
</organism>
<reference evidence="1 2" key="1">
    <citation type="submission" date="2018-04" db="EMBL/GenBank/DDBJ databases">
        <title>Marixanthomonas spongiae HN-E44 sp. nov., isolated from a marine sponge.</title>
        <authorList>
            <person name="Luo L."/>
            <person name="Zhuang L."/>
        </authorList>
    </citation>
    <scope>NUCLEOTIDE SEQUENCE [LARGE SCALE GENOMIC DNA]</scope>
    <source>
        <strain evidence="1 2">HN-E44</strain>
    </source>
</reference>
<proteinExistence type="predicted"/>
<name>A0A2U0HS73_9FLAO</name>
<evidence type="ECO:0000313" key="1">
    <source>
        <dbReference type="EMBL" id="PVW11722.1"/>
    </source>
</evidence>
<dbReference type="Proteomes" id="UP000245962">
    <property type="component" value="Unassembled WGS sequence"/>
</dbReference>
<evidence type="ECO:0008006" key="3">
    <source>
        <dbReference type="Google" id="ProtNLM"/>
    </source>
</evidence>
<protein>
    <recommendedName>
        <fullName evidence="3">Lipoprotein</fullName>
    </recommendedName>
</protein>
<keyword evidence="2" id="KW-1185">Reference proteome</keyword>
<accession>A0A2U0HS73</accession>
<dbReference type="RefSeq" id="WP_116695708.1">
    <property type="nucleotide sequence ID" value="NZ_QEHR01000020.1"/>
</dbReference>
<comment type="caution">
    <text evidence="1">The sequence shown here is derived from an EMBL/GenBank/DDBJ whole genome shotgun (WGS) entry which is preliminary data.</text>
</comment>
<evidence type="ECO:0000313" key="2">
    <source>
        <dbReference type="Proteomes" id="UP000245962"/>
    </source>
</evidence>
<dbReference type="EMBL" id="QEHR01000020">
    <property type="protein sequence ID" value="PVW11722.1"/>
    <property type="molecule type" value="Genomic_DNA"/>
</dbReference>
<gene>
    <name evidence="1" type="ORF">DDV96_15605</name>
</gene>
<dbReference type="PROSITE" id="PS51257">
    <property type="entry name" value="PROKAR_LIPOPROTEIN"/>
    <property type="match status" value="1"/>
</dbReference>
<sequence>MKQNNYLVLLFVVFIASCQKTDTSSTVEVSDKSTIKTTLFDEDGNIRDIIYNDMSDEEYIEYKSQIREQNKLKQQIREAEKQIKFSIYNFSAGAIKKVTVLLNQNNNKGEVLNRGSFPVPIKWREKNCIITLTPLENHKTQYRKFKRIDYKTIQHLPNDSSEGKLFYGELGYQDNLKILKIIEKMEAKAGSR</sequence>